<keyword evidence="19" id="KW-1185">Reference proteome</keyword>
<dbReference type="EMBL" id="BAAAZW010000002">
    <property type="protein sequence ID" value="GAA3951762.1"/>
    <property type="molecule type" value="Genomic_DNA"/>
</dbReference>
<dbReference type="Gene3D" id="3.30.410.10">
    <property type="entry name" value="Cholesterol Oxidase, domain 2"/>
    <property type="match status" value="1"/>
</dbReference>
<evidence type="ECO:0000256" key="12">
    <source>
        <dbReference type="ARBA" id="ARBA00049645"/>
    </source>
</evidence>
<comment type="similarity">
    <text evidence="2">Belongs to the GMC oxidoreductase family.</text>
</comment>
<evidence type="ECO:0000256" key="5">
    <source>
        <dbReference type="ARBA" id="ARBA00022827"/>
    </source>
</evidence>
<reference evidence="19" key="1">
    <citation type="journal article" date="2019" name="Int. J. Syst. Evol. Microbiol.">
        <title>The Global Catalogue of Microorganisms (GCM) 10K type strain sequencing project: providing services to taxonomists for standard genome sequencing and annotation.</title>
        <authorList>
            <consortium name="The Broad Institute Genomics Platform"/>
            <consortium name="The Broad Institute Genome Sequencing Center for Infectious Disease"/>
            <person name="Wu L."/>
            <person name="Ma J."/>
        </authorList>
    </citation>
    <scope>NUCLEOTIDE SEQUENCE [LARGE SCALE GENOMIC DNA]</scope>
    <source>
        <strain evidence="19">JCM 16923</strain>
    </source>
</reference>
<dbReference type="PANTHER" id="PTHR47470">
    <property type="entry name" value="CHOLESTEROL OXIDASE"/>
    <property type="match status" value="1"/>
</dbReference>
<dbReference type="InterPro" id="IPR007867">
    <property type="entry name" value="GMC_OxRtase_C"/>
</dbReference>
<evidence type="ECO:0000256" key="9">
    <source>
        <dbReference type="ARBA" id="ARBA00023221"/>
    </source>
</evidence>
<dbReference type="SUPFAM" id="SSF54373">
    <property type="entry name" value="FAD-linked reductases, C-terminal domain"/>
    <property type="match status" value="1"/>
</dbReference>
<dbReference type="Pfam" id="PF05199">
    <property type="entry name" value="GMC_oxred_C"/>
    <property type="match status" value="1"/>
</dbReference>
<evidence type="ECO:0000256" key="15">
    <source>
        <dbReference type="ARBA" id="ARBA00049778"/>
    </source>
</evidence>
<evidence type="ECO:0000256" key="13">
    <source>
        <dbReference type="ARBA" id="ARBA00049723"/>
    </source>
</evidence>
<keyword evidence="5" id="KW-0274">FAD</keyword>
<accession>A0ABP7NPZ0</accession>
<keyword evidence="7" id="KW-0443">Lipid metabolism</keyword>
<comment type="cofactor">
    <cofactor evidence="1">
        <name>FAD</name>
        <dbReference type="ChEBI" id="CHEBI:57692"/>
    </cofactor>
</comment>
<dbReference type="Proteomes" id="UP001418444">
    <property type="component" value="Unassembled WGS sequence"/>
</dbReference>
<dbReference type="InterPro" id="IPR003953">
    <property type="entry name" value="FAD-dep_OxRdtase_2_FAD-bd"/>
</dbReference>
<protein>
    <recommendedName>
        <fullName evidence="14">Cholesterol oxidase</fullName>
        <ecNumber evidence="13">1.1.3.6</ecNumber>
        <ecNumber evidence="11">5.3.3.1</ecNumber>
    </recommendedName>
    <alternativeName>
        <fullName evidence="15">Cholesterol isomerase</fullName>
    </alternativeName>
</protein>
<evidence type="ECO:0000259" key="16">
    <source>
        <dbReference type="Pfam" id="PF00890"/>
    </source>
</evidence>
<dbReference type="Gene3D" id="3.50.50.60">
    <property type="entry name" value="FAD/NAD(P)-binding domain"/>
    <property type="match status" value="1"/>
</dbReference>
<evidence type="ECO:0000259" key="17">
    <source>
        <dbReference type="Pfam" id="PF05199"/>
    </source>
</evidence>
<evidence type="ECO:0000256" key="10">
    <source>
        <dbReference type="ARBA" id="ARBA00023235"/>
    </source>
</evidence>
<dbReference type="PROSITE" id="PS51318">
    <property type="entry name" value="TAT"/>
    <property type="match status" value="1"/>
</dbReference>
<evidence type="ECO:0000313" key="19">
    <source>
        <dbReference type="Proteomes" id="UP001418444"/>
    </source>
</evidence>
<proteinExistence type="inferred from homology"/>
<keyword evidence="3" id="KW-0153">Cholesterol metabolism</keyword>
<evidence type="ECO:0000256" key="6">
    <source>
        <dbReference type="ARBA" id="ARBA00023002"/>
    </source>
</evidence>
<dbReference type="InterPro" id="IPR052542">
    <property type="entry name" value="Cholesterol_Oxidase"/>
</dbReference>
<dbReference type="InterPro" id="IPR006311">
    <property type="entry name" value="TAT_signal"/>
</dbReference>
<dbReference type="EC" id="5.3.3.1" evidence="11"/>
<evidence type="ECO:0000256" key="3">
    <source>
        <dbReference type="ARBA" id="ARBA00022548"/>
    </source>
</evidence>
<evidence type="ECO:0000256" key="4">
    <source>
        <dbReference type="ARBA" id="ARBA00022630"/>
    </source>
</evidence>
<evidence type="ECO:0000256" key="14">
    <source>
        <dbReference type="ARBA" id="ARBA00049744"/>
    </source>
</evidence>
<keyword evidence="6" id="KW-0560">Oxidoreductase</keyword>
<comment type="pathway">
    <text evidence="12">Steroid metabolism; cholesterol degradation.</text>
</comment>
<keyword evidence="8" id="KW-1207">Sterol metabolism</keyword>
<evidence type="ECO:0000256" key="7">
    <source>
        <dbReference type="ARBA" id="ARBA00023098"/>
    </source>
</evidence>
<organism evidence="18 19">
    <name type="scientific">Gordonia caeni</name>
    <dbReference type="NCBI Taxonomy" id="1007097"/>
    <lineage>
        <taxon>Bacteria</taxon>
        <taxon>Bacillati</taxon>
        <taxon>Actinomycetota</taxon>
        <taxon>Actinomycetes</taxon>
        <taxon>Mycobacteriales</taxon>
        <taxon>Gordoniaceae</taxon>
        <taxon>Gordonia</taxon>
    </lineage>
</organism>
<evidence type="ECO:0000256" key="1">
    <source>
        <dbReference type="ARBA" id="ARBA00001974"/>
    </source>
</evidence>
<evidence type="ECO:0000313" key="18">
    <source>
        <dbReference type="EMBL" id="GAA3951762.1"/>
    </source>
</evidence>
<comment type="caution">
    <text evidence="18">The sequence shown here is derived from an EMBL/GenBank/DDBJ whole genome shotgun (WGS) entry which is preliminary data.</text>
</comment>
<dbReference type="InterPro" id="IPR036188">
    <property type="entry name" value="FAD/NAD-bd_sf"/>
</dbReference>
<name>A0ABP7NPZ0_9ACTN</name>
<keyword evidence="9" id="KW-0753">Steroid metabolism</keyword>
<dbReference type="SUPFAM" id="SSF51905">
    <property type="entry name" value="FAD/NAD(P)-binding domain"/>
    <property type="match status" value="1"/>
</dbReference>
<keyword evidence="4" id="KW-0285">Flavoprotein</keyword>
<dbReference type="RefSeq" id="WP_344780667.1">
    <property type="nucleotide sequence ID" value="NZ_BAAAZW010000002.1"/>
</dbReference>
<dbReference type="PANTHER" id="PTHR47470:SF1">
    <property type="entry name" value="FAD-DEPENDENT OXIDOREDUCTASE 2 FAD BINDING DOMAIN-CONTAINING PROTEIN"/>
    <property type="match status" value="1"/>
</dbReference>
<feature type="domain" description="Glucose-methanol-choline oxidoreductase C-terminal" evidence="17">
    <location>
        <begin position="478"/>
        <end position="531"/>
    </location>
</feature>
<keyword evidence="10" id="KW-0413">Isomerase</keyword>
<gene>
    <name evidence="18" type="ORF">GCM10022231_07000</name>
</gene>
<dbReference type="Pfam" id="PF00890">
    <property type="entry name" value="FAD_binding_2"/>
    <property type="match status" value="1"/>
</dbReference>
<evidence type="ECO:0000256" key="8">
    <source>
        <dbReference type="ARBA" id="ARBA00023166"/>
    </source>
</evidence>
<dbReference type="EC" id="1.1.3.6" evidence="13"/>
<evidence type="ECO:0000256" key="2">
    <source>
        <dbReference type="ARBA" id="ARBA00010790"/>
    </source>
</evidence>
<feature type="domain" description="FAD-dependent oxidoreductase 2 FAD-binding" evidence="16">
    <location>
        <begin position="50"/>
        <end position="109"/>
    </location>
</feature>
<sequence>MTFSRPGSSPANPITRRALLAGAAGAAAFAAVGRATGDAAARPPDDGPTAIVIGSGFGGAVAALRLGEAGIRTTVLERGRRWLIRSDGNTFATFTAPDGRAAWFSDTVGVTSSVGIPVARYPGILDRIKGNGIDSVYGAGVGGGSLAFGSFTPVPRKKDFEHVFPGGANFDELAATYYPRAQKMLGASKLPADIMAHPRYIGTRTWRETVRRYGSEPVSFEYAIDWDVVRAELAGRRRASIIAGELGFGVNSGAKNSVDRNYLPAAEKTGNVQIKPMHEVFEIRPRSRRPGFVVRARLIDDQHRTRKVVTLEADYLFMAAGSFHTTRMLIEARAKGRLPKLSPKIGDGFGANGDFLTARTGLLDDYGAQQGGPGFGRLYEDDLPGGPASIVYHSTPLPSPLGKTATTNLIQVHSDERGSIDYNHATGTAEINYPFPEGNLLDRRGAAFAQHFWQKAEVRHGRPASGIPVYSRAVGFGSSSTYHGLGGVVMNRAARYDGAVHGYDNLYVVDGSFAPGAVGLVNPALTITALAERTMARFLGSR</sequence>
<evidence type="ECO:0000256" key="11">
    <source>
        <dbReference type="ARBA" id="ARBA00038856"/>
    </source>
</evidence>